<comment type="caution">
    <text evidence="2">The sequence shown here is derived from an EMBL/GenBank/DDBJ whole genome shotgun (WGS) entry which is preliminary data.</text>
</comment>
<organism evidence="2 3">
    <name type="scientific">Araneus ventricosus</name>
    <name type="common">Orbweaver spider</name>
    <name type="synonym">Epeira ventricosa</name>
    <dbReference type="NCBI Taxonomy" id="182803"/>
    <lineage>
        <taxon>Eukaryota</taxon>
        <taxon>Metazoa</taxon>
        <taxon>Ecdysozoa</taxon>
        <taxon>Arthropoda</taxon>
        <taxon>Chelicerata</taxon>
        <taxon>Arachnida</taxon>
        <taxon>Araneae</taxon>
        <taxon>Araneomorphae</taxon>
        <taxon>Entelegynae</taxon>
        <taxon>Araneoidea</taxon>
        <taxon>Araneidae</taxon>
        <taxon>Araneus</taxon>
    </lineage>
</organism>
<evidence type="ECO:0000313" key="3">
    <source>
        <dbReference type="Proteomes" id="UP000499080"/>
    </source>
</evidence>
<accession>A0A4Y2AR74</accession>
<protein>
    <submittedName>
        <fullName evidence="2">Uncharacterized protein</fullName>
    </submittedName>
</protein>
<name>A0A4Y2AR74_ARAVE</name>
<evidence type="ECO:0000313" key="2">
    <source>
        <dbReference type="EMBL" id="GBL82452.1"/>
    </source>
</evidence>
<dbReference type="AlphaFoldDB" id="A0A4Y2AR74"/>
<keyword evidence="3" id="KW-1185">Reference proteome</keyword>
<dbReference type="EMBL" id="BGPR01000028">
    <property type="protein sequence ID" value="GBL82452.1"/>
    <property type="molecule type" value="Genomic_DNA"/>
</dbReference>
<keyword evidence="1" id="KW-0812">Transmembrane</keyword>
<reference evidence="2 3" key="1">
    <citation type="journal article" date="2019" name="Sci. Rep.">
        <title>Orb-weaving spider Araneus ventricosus genome elucidates the spidroin gene catalogue.</title>
        <authorList>
            <person name="Kono N."/>
            <person name="Nakamura H."/>
            <person name="Ohtoshi R."/>
            <person name="Moran D.A.P."/>
            <person name="Shinohara A."/>
            <person name="Yoshida Y."/>
            <person name="Fujiwara M."/>
            <person name="Mori M."/>
            <person name="Tomita M."/>
            <person name="Arakawa K."/>
        </authorList>
    </citation>
    <scope>NUCLEOTIDE SEQUENCE [LARGE SCALE GENOMIC DNA]</scope>
</reference>
<feature type="transmembrane region" description="Helical" evidence="1">
    <location>
        <begin position="60"/>
        <end position="80"/>
    </location>
</feature>
<keyword evidence="1" id="KW-1133">Transmembrane helix</keyword>
<proteinExistence type="predicted"/>
<evidence type="ECO:0000256" key="1">
    <source>
        <dbReference type="SAM" id="Phobius"/>
    </source>
</evidence>
<sequence length="105" mass="11898">MNPLNSGLVNLHIHCPFSPNEMTLSLNYSREGVTSLDNRFWTSQRVGGTAEEHESEEKGFGFYLLIVIGFWVTVGSNIFIPAEGGETAPFWGSMRKFRGDHSRWF</sequence>
<gene>
    <name evidence="2" type="ORF">AVEN_252586_1</name>
</gene>
<keyword evidence="1" id="KW-0472">Membrane</keyword>
<dbReference type="Proteomes" id="UP000499080">
    <property type="component" value="Unassembled WGS sequence"/>
</dbReference>